<dbReference type="UniPathway" id="UPA00068">
    <property type="reaction ID" value="UER00108"/>
</dbReference>
<evidence type="ECO:0000256" key="1">
    <source>
        <dbReference type="ARBA" id="ARBA00022605"/>
    </source>
</evidence>
<keyword evidence="7" id="KW-1185">Reference proteome</keyword>
<feature type="domain" description="Semialdehyde dehydrogenase NAD-binding" evidence="5">
    <location>
        <begin position="2"/>
        <end position="141"/>
    </location>
</feature>
<dbReference type="EC" id="1.2.1.38" evidence="4"/>
<keyword evidence="1 4" id="KW-0028">Amino-acid biosynthesis</keyword>
<dbReference type="PANTHER" id="PTHR32338:SF11">
    <property type="entry name" value="[LYSW]-L-2-AMINOADIPATE_[LYSW]-L-GLUTAMATE PHOSPHATE REDUCTASE-RELATED"/>
    <property type="match status" value="1"/>
</dbReference>
<evidence type="ECO:0000256" key="3">
    <source>
        <dbReference type="ARBA" id="ARBA00023002"/>
    </source>
</evidence>
<dbReference type="InterPro" id="IPR036291">
    <property type="entry name" value="NAD(P)-bd_dom_sf"/>
</dbReference>
<evidence type="ECO:0000313" key="6">
    <source>
        <dbReference type="EMBL" id="KEJ92239.1"/>
    </source>
</evidence>
<dbReference type="HAMAP" id="MF_00150">
    <property type="entry name" value="ArgC_type1"/>
    <property type="match status" value="1"/>
</dbReference>
<dbReference type="InterPro" id="IPR000706">
    <property type="entry name" value="AGPR_type-1"/>
</dbReference>
<dbReference type="InterPro" id="IPR058924">
    <property type="entry name" value="AGPR_dimerisation_dom"/>
</dbReference>
<dbReference type="STRING" id="2754.EH55_04335"/>
<dbReference type="SUPFAM" id="SSF55347">
    <property type="entry name" value="Glyceraldehyde-3-phosphate dehydrogenase-like, C-terminal domain"/>
    <property type="match status" value="1"/>
</dbReference>
<dbReference type="NCBIfam" id="TIGR01850">
    <property type="entry name" value="argC"/>
    <property type="match status" value="1"/>
</dbReference>
<keyword evidence="4" id="KW-0055">Arginine biosynthesis</keyword>
<keyword evidence="2 4" id="KW-0521">NADP</keyword>
<comment type="subcellular location">
    <subcellularLocation>
        <location evidence="4">Cytoplasm</location>
    </subcellularLocation>
</comment>
<comment type="similarity">
    <text evidence="4">Belongs to the NAGSA dehydrogenase family. Type 1 subfamily.</text>
</comment>
<dbReference type="SUPFAM" id="SSF51735">
    <property type="entry name" value="NAD(P)-binding Rossmann-fold domains"/>
    <property type="match status" value="1"/>
</dbReference>
<dbReference type="GO" id="GO:0051287">
    <property type="term" value="F:NAD binding"/>
    <property type="evidence" value="ECO:0007669"/>
    <property type="project" value="InterPro"/>
</dbReference>
<dbReference type="Gene3D" id="3.40.50.720">
    <property type="entry name" value="NAD(P)-binding Rossmann-like Domain"/>
    <property type="match status" value="1"/>
</dbReference>
<evidence type="ECO:0000256" key="4">
    <source>
        <dbReference type="HAMAP-Rule" id="MF_00150"/>
    </source>
</evidence>
<dbReference type="InterPro" id="IPR000534">
    <property type="entry name" value="Semialdehyde_DH_NAD-bd"/>
</dbReference>
<dbReference type="Pfam" id="PF01118">
    <property type="entry name" value="Semialdhyde_dh"/>
    <property type="match status" value="1"/>
</dbReference>
<organism evidence="6 7">
    <name type="scientific">Synergistes jonesii</name>
    <dbReference type="NCBI Taxonomy" id="2754"/>
    <lineage>
        <taxon>Bacteria</taxon>
        <taxon>Thermotogati</taxon>
        <taxon>Synergistota</taxon>
        <taxon>Synergistia</taxon>
        <taxon>Synergistales</taxon>
        <taxon>Synergistaceae</taxon>
        <taxon>Synergistes</taxon>
    </lineage>
</organism>
<reference evidence="6 7" key="1">
    <citation type="submission" date="2014-04" db="EMBL/GenBank/DDBJ databases">
        <title>Draft Genome Sequence of Synergistes jonesii.</title>
        <authorList>
            <person name="Coil D.A."/>
            <person name="Eisen J.A."/>
            <person name="Holland-Moritz H.E."/>
        </authorList>
    </citation>
    <scope>NUCLEOTIDE SEQUENCE [LARGE SCALE GENOMIC DNA]</scope>
    <source>
        <strain evidence="6 7">78-1</strain>
    </source>
</reference>
<dbReference type="Proteomes" id="UP000027665">
    <property type="component" value="Unassembled WGS sequence"/>
</dbReference>
<dbReference type="PANTHER" id="PTHR32338">
    <property type="entry name" value="N-ACETYL-GAMMA-GLUTAMYL-PHOSPHATE REDUCTASE, CHLOROPLASTIC-RELATED-RELATED"/>
    <property type="match status" value="1"/>
</dbReference>
<dbReference type="Pfam" id="PF22698">
    <property type="entry name" value="Semialdhyde_dhC_1"/>
    <property type="match status" value="1"/>
</dbReference>
<dbReference type="SMART" id="SM00859">
    <property type="entry name" value="Semialdhyde_dh"/>
    <property type="match status" value="1"/>
</dbReference>
<dbReference type="GO" id="GO:0006526">
    <property type="term" value="P:L-arginine biosynthetic process"/>
    <property type="evidence" value="ECO:0007669"/>
    <property type="project" value="UniProtKB-UniRule"/>
</dbReference>
<dbReference type="EMBL" id="JMKI01000031">
    <property type="protein sequence ID" value="KEJ92239.1"/>
    <property type="molecule type" value="Genomic_DNA"/>
</dbReference>
<feature type="active site" evidence="4">
    <location>
        <position position="149"/>
    </location>
</feature>
<keyword evidence="3 4" id="KW-0560">Oxidoreductase</keyword>
<dbReference type="GO" id="GO:0070401">
    <property type="term" value="F:NADP+ binding"/>
    <property type="evidence" value="ECO:0007669"/>
    <property type="project" value="InterPro"/>
</dbReference>
<name>A0A073IR39_9BACT</name>
<dbReference type="eggNOG" id="COG0002">
    <property type="taxonomic scope" value="Bacteria"/>
</dbReference>
<sequence length="345" mass="36990">MPVTIWGATGYAGAELLRIIARHPRFEAVGAVSRSKAGTAVGAAHPHLRHVYNGMDFISPDDAVSLSPAVAFLALPHRASAQIAARLLEAGQKVVDLSADFRLKSAEEYKKWYGVEHPAPQYLAEAAYGLPELHRAEIAQARLVSGVGCNAAATITALLPVARAGAIEEARVECRVGSSESGAVADEGSAHSVRSRALRVVTPFVHRHAAEVTQELSLPLSSFTLGVTAVELVRGIQCLAHVTLKERLREADLWKLYRSAWNDEPFVSFTPAKPTHFRIPDPRFVLGSNRVLTGFMLAEDGRRMIAASAIDNLMKGAAGSAVQCANLMTGLPEICGLDMMPLYPA</sequence>
<evidence type="ECO:0000313" key="7">
    <source>
        <dbReference type="Proteomes" id="UP000027665"/>
    </source>
</evidence>
<dbReference type="Gene3D" id="3.30.360.10">
    <property type="entry name" value="Dihydrodipicolinate Reductase, domain 2"/>
    <property type="match status" value="1"/>
</dbReference>
<proteinExistence type="inferred from homology"/>
<protein>
    <recommendedName>
        <fullName evidence="4">N-acetyl-gamma-glutamyl-phosphate reductase</fullName>
        <shortName evidence="4">AGPR</shortName>
        <ecNumber evidence="4">1.2.1.38</ecNumber>
    </recommendedName>
    <alternativeName>
        <fullName evidence="4">N-acetyl-glutamate semialdehyde dehydrogenase</fullName>
        <shortName evidence="4">NAGSA dehydrogenase</shortName>
    </alternativeName>
</protein>
<gene>
    <name evidence="4" type="primary">argC</name>
    <name evidence="6" type="ORF">EH55_04335</name>
</gene>
<accession>A0A073IR39</accession>
<comment type="caution">
    <text evidence="6">The sequence shown here is derived from an EMBL/GenBank/DDBJ whole genome shotgun (WGS) entry which is preliminary data.</text>
</comment>
<keyword evidence="4" id="KW-0963">Cytoplasm</keyword>
<comment type="function">
    <text evidence="4">Catalyzes the NADPH-dependent reduction of N-acetyl-5-glutamyl phosphate to yield N-acetyl-L-glutamate 5-semialdehyde.</text>
</comment>
<comment type="pathway">
    <text evidence="4">Amino-acid biosynthesis; L-arginine biosynthesis; N(2)-acetyl-L-ornithine from L-glutamate: step 3/4.</text>
</comment>
<dbReference type="GO" id="GO:0005737">
    <property type="term" value="C:cytoplasm"/>
    <property type="evidence" value="ECO:0007669"/>
    <property type="project" value="UniProtKB-SubCell"/>
</dbReference>
<comment type="catalytic activity">
    <reaction evidence="4">
        <text>N-acetyl-L-glutamate 5-semialdehyde + phosphate + NADP(+) = N-acetyl-L-glutamyl 5-phosphate + NADPH + H(+)</text>
        <dbReference type="Rhea" id="RHEA:21588"/>
        <dbReference type="ChEBI" id="CHEBI:15378"/>
        <dbReference type="ChEBI" id="CHEBI:29123"/>
        <dbReference type="ChEBI" id="CHEBI:43474"/>
        <dbReference type="ChEBI" id="CHEBI:57783"/>
        <dbReference type="ChEBI" id="CHEBI:57936"/>
        <dbReference type="ChEBI" id="CHEBI:58349"/>
        <dbReference type="EC" id="1.2.1.38"/>
    </reaction>
</comment>
<dbReference type="CDD" id="cd17895">
    <property type="entry name" value="AGPR_1_N"/>
    <property type="match status" value="1"/>
</dbReference>
<dbReference type="InterPro" id="IPR050085">
    <property type="entry name" value="AGPR"/>
</dbReference>
<dbReference type="GO" id="GO:0003942">
    <property type="term" value="F:N-acetyl-gamma-glutamyl-phosphate reductase activity"/>
    <property type="evidence" value="ECO:0007669"/>
    <property type="project" value="UniProtKB-UniRule"/>
</dbReference>
<evidence type="ECO:0000259" key="5">
    <source>
        <dbReference type="SMART" id="SM00859"/>
    </source>
</evidence>
<evidence type="ECO:0000256" key="2">
    <source>
        <dbReference type="ARBA" id="ARBA00022857"/>
    </source>
</evidence>
<dbReference type="AlphaFoldDB" id="A0A073IR39"/>